<sequence>MIAQGTYDQIQHRDCAGRVLRHGMKYPGRTVVFLVVVNRAQFQSILDDENAVVIVVILFDVFV</sequence>
<dbReference type="EMBL" id="VSSQ01123672">
    <property type="protein sequence ID" value="MPN54943.1"/>
    <property type="molecule type" value="Genomic_DNA"/>
</dbReference>
<organism evidence="1">
    <name type="scientific">bioreactor metagenome</name>
    <dbReference type="NCBI Taxonomy" id="1076179"/>
    <lineage>
        <taxon>unclassified sequences</taxon>
        <taxon>metagenomes</taxon>
        <taxon>ecological metagenomes</taxon>
    </lineage>
</organism>
<evidence type="ECO:0000313" key="1">
    <source>
        <dbReference type="EMBL" id="MPN54943.1"/>
    </source>
</evidence>
<accession>A0A645J648</accession>
<reference evidence="1" key="1">
    <citation type="submission" date="2019-08" db="EMBL/GenBank/DDBJ databases">
        <authorList>
            <person name="Kucharzyk K."/>
            <person name="Murdoch R.W."/>
            <person name="Higgins S."/>
            <person name="Loffler F."/>
        </authorList>
    </citation>
    <scope>NUCLEOTIDE SEQUENCE</scope>
</reference>
<proteinExistence type="predicted"/>
<dbReference type="AlphaFoldDB" id="A0A645J648"/>
<protein>
    <submittedName>
        <fullName evidence="1">Uncharacterized protein</fullName>
    </submittedName>
</protein>
<comment type="caution">
    <text evidence="1">The sequence shown here is derived from an EMBL/GenBank/DDBJ whole genome shotgun (WGS) entry which is preliminary data.</text>
</comment>
<name>A0A645J648_9ZZZZ</name>
<gene>
    <name evidence="1" type="ORF">SDC9_202622</name>
</gene>